<evidence type="ECO:0000256" key="2">
    <source>
        <dbReference type="ARBA" id="ARBA00022898"/>
    </source>
</evidence>
<organism evidence="4 5">
    <name type="scientific">Tetranychus urticae</name>
    <name type="common">Two-spotted spider mite</name>
    <dbReference type="NCBI Taxonomy" id="32264"/>
    <lineage>
        <taxon>Eukaryota</taxon>
        <taxon>Metazoa</taxon>
        <taxon>Ecdysozoa</taxon>
        <taxon>Arthropoda</taxon>
        <taxon>Chelicerata</taxon>
        <taxon>Arachnida</taxon>
        <taxon>Acari</taxon>
        <taxon>Acariformes</taxon>
        <taxon>Trombidiformes</taxon>
        <taxon>Prostigmata</taxon>
        <taxon>Eleutherengona</taxon>
        <taxon>Raphignathae</taxon>
        <taxon>Tetranychoidea</taxon>
        <taxon>Tetranychidae</taxon>
        <taxon>Tetranychus</taxon>
    </lineage>
</organism>
<dbReference type="AlphaFoldDB" id="T1KG09"/>
<dbReference type="EMBL" id="CAEY01000040">
    <property type="status" value="NOT_ANNOTATED_CDS"/>
    <property type="molecule type" value="Genomic_DNA"/>
</dbReference>
<proteinExistence type="inferred from homology"/>
<sequence length="504" mass="57072">MAHNLLVQKAGGVCIADEVQAGFGRIGSSLWTFLHSNNDVIPDIVTLGKPIGNVSFEALGAEYFNTYGGKPCSMAVANAVLDVIEKENILKNAAIVGSFLIESLEKLADKYQVIGNVRGCGLFIGVELVCERTSKRPANHLAEWVVRHFRDERIIMSTEGKYSNVLNFKPPMTFNMEDAQNWITVFTSIMKQIETEEVASSSRSSTRTSSVDSLVSNCCRCEQQHRLHRLLAFDPKNECRVIFADWFRFPSCCVCICYDLPESNIFYRTTKRKKTLPKEETLRLREHIGKSCTLFFKDDPLKIVKGDGQYMYDEIGTKYLDCINNVAHVGHCNPHINRAFARQMSLIYTNSRYLHDAMVIYAKRLTQYFPQNLSVCYFVNSGSEANDLAFRLARAHTKHKDVIAVDSAYHGHLTSVVEISPYKFENIKGHKKKNWAPLPCNYRGKFNKDEYDDDEVIGKLYANDVAKSIENHEKGRAIGAFISESMLSCGQVIPPKGYLKEVYR</sequence>
<keyword evidence="2 3" id="KW-0663">Pyridoxal phosphate</keyword>
<evidence type="ECO:0000256" key="3">
    <source>
        <dbReference type="RuleBase" id="RU003560"/>
    </source>
</evidence>
<dbReference type="STRING" id="32264.T1KG09"/>
<dbReference type="SUPFAM" id="SSF53383">
    <property type="entry name" value="PLP-dependent transferases"/>
    <property type="match status" value="2"/>
</dbReference>
<dbReference type="InterPro" id="IPR005814">
    <property type="entry name" value="Aminotrans_3"/>
</dbReference>
<evidence type="ECO:0000313" key="4">
    <source>
        <dbReference type="EnsemblMetazoa" id="tetur10g05060.1"/>
    </source>
</evidence>
<dbReference type="Proteomes" id="UP000015104">
    <property type="component" value="Unassembled WGS sequence"/>
</dbReference>
<dbReference type="InterPro" id="IPR029034">
    <property type="entry name" value="Cystine-knot_cytokine"/>
</dbReference>
<dbReference type="Gene3D" id="3.90.1150.10">
    <property type="entry name" value="Aspartate Aminotransferase, domain 1"/>
    <property type="match status" value="2"/>
</dbReference>
<dbReference type="Pfam" id="PF00202">
    <property type="entry name" value="Aminotran_3"/>
    <property type="match status" value="2"/>
</dbReference>
<name>T1KG09_TETUR</name>
<dbReference type="GO" id="GO:0030170">
    <property type="term" value="F:pyridoxal phosphate binding"/>
    <property type="evidence" value="ECO:0007669"/>
    <property type="project" value="InterPro"/>
</dbReference>
<dbReference type="PANTHER" id="PTHR45688">
    <property type="match status" value="1"/>
</dbReference>
<dbReference type="SUPFAM" id="SSF57501">
    <property type="entry name" value="Cystine-knot cytokines"/>
    <property type="match status" value="1"/>
</dbReference>
<protein>
    <submittedName>
        <fullName evidence="4">Uncharacterized protein</fullName>
    </submittedName>
</protein>
<keyword evidence="5" id="KW-1185">Reference proteome</keyword>
<dbReference type="GO" id="GO:0005739">
    <property type="term" value="C:mitochondrion"/>
    <property type="evidence" value="ECO:0007669"/>
    <property type="project" value="TreeGrafter"/>
</dbReference>
<evidence type="ECO:0000256" key="1">
    <source>
        <dbReference type="ARBA" id="ARBA00008954"/>
    </source>
</evidence>
<dbReference type="GO" id="GO:0008483">
    <property type="term" value="F:transaminase activity"/>
    <property type="evidence" value="ECO:0007669"/>
    <property type="project" value="InterPro"/>
</dbReference>
<dbReference type="EnsemblMetazoa" id="tetur10g05060.1">
    <property type="protein sequence ID" value="tetur10g05060.1"/>
    <property type="gene ID" value="tetur10g05060"/>
</dbReference>
<dbReference type="PANTHER" id="PTHR45688:SF13">
    <property type="entry name" value="ALANINE--GLYOXYLATE AMINOTRANSFERASE 2-LIKE"/>
    <property type="match status" value="1"/>
</dbReference>
<evidence type="ECO:0000313" key="5">
    <source>
        <dbReference type="Proteomes" id="UP000015104"/>
    </source>
</evidence>
<reference evidence="5" key="1">
    <citation type="submission" date="2011-08" db="EMBL/GenBank/DDBJ databases">
        <authorList>
            <person name="Rombauts S."/>
        </authorList>
    </citation>
    <scope>NUCLEOTIDE SEQUENCE</scope>
    <source>
        <strain evidence="5">London</strain>
    </source>
</reference>
<dbReference type="InterPro" id="IPR015422">
    <property type="entry name" value="PyrdxlP-dep_Trfase_small"/>
</dbReference>
<comment type="similarity">
    <text evidence="1 3">Belongs to the class-III pyridoxal-phosphate-dependent aminotransferase family.</text>
</comment>
<accession>T1KG09</accession>
<dbReference type="InterPro" id="IPR015421">
    <property type="entry name" value="PyrdxlP-dep_Trfase_major"/>
</dbReference>
<dbReference type="InterPro" id="IPR015424">
    <property type="entry name" value="PyrdxlP-dep_Trfase"/>
</dbReference>
<dbReference type="eggNOG" id="KOG1403">
    <property type="taxonomic scope" value="Eukaryota"/>
</dbReference>
<dbReference type="Gene3D" id="3.40.640.10">
    <property type="entry name" value="Type I PLP-dependent aspartate aminotransferase-like (Major domain)"/>
    <property type="match status" value="2"/>
</dbReference>
<dbReference type="HOGENOM" id="CLU_541145_0_0_1"/>
<reference evidence="4" key="2">
    <citation type="submission" date="2015-06" db="UniProtKB">
        <authorList>
            <consortium name="EnsemblMetazoa"/>
        </authorList>
    </citation>
    <scope>IDENTIFICATION</scope>
</reference>